<sequence>MMPERLAENNANKKIPSSNAVVNNIAGFYDKNVMQNGYNPNLQNGYNPNLQNEYNSNLQNGYNPNLQTGYTQQINDENSTNLWCHSFAGGSNSLDSRKNFHPSFPPTSQFSEHQQISQYSNSNYQVGPPFQVARQQPSNHDGNFQGYQNSLYNSGCQSLNNTTNVYGTNVPNSSGYHNLPSSSEFLKNISPEHTVLAPSLTQTNNAQPQLPGYACSEKHKVCVAKPFTTTFTTSPTPTNNTRGITATNAASTASNVPYEQLPLTYSSLNFSRNKTEFNGVNPEERQQSCGRSSSSSRFIPVTRYNVTTNTLHRNPFSVLLNANVGTSGNNACVDRNCFLKEHPLKTAVIEEQHKLLQPQQESPVIPRYRANNANFFLETRPTVKEQSSAINTNVAGTIADRNRSNFKQQSFCAGRSTSDPSLVKHAALPHYLDTISPTSNIVSEMKYETQSGPPAAPPHLTSSGVEPPHSSQGSGIVVGNSPAEIDSLLLPWTNGPEFLEGGVPDAKQTAVGFQDNWDSILGTTVSEQSLPDVKLLPLPPFTNYTGHLQINGIPGHHYHTIASSGQRSSIDVPSASPTPSSNQEFFESPVVSSSTPCPQASQKPSQQQQQQQQPQQNNQQPQHHHPHNQQQQLPQSTQQIIYEDMDDIAQIIGSAIADTTVPGNGNGPSSEQDTDASRDWIDIADWITDCSPKTQETTSPNTFAHQIYVTTTPTTQTQQHAGSALQNLLTQNPTKLDYAPLLQARLQQSGNPTNLQNASCGETPSSTSPFPPLSPPNRVSTSCSPEDILHSSFATPSHPRKRSRSSPGSGGSPSKKGPTAGAVGVQYGTESSLMSGKDKPIHRCHICQRGFLNKSNIKVHLRTHTGEKPFRCDVCNKAFRQKAHLIKHQQIHKRIGRD</sequence>
<dbReference type="FunFam" id="3.30.160.60:FF:001499">
    <property type="entry name" value="Zinc finger protein"/>
    <property type="match status" value="1"/>
</dbReference>
<dbReference type="EMBL" id="JAANIA010001497">
    <property type="protein sequence ID" value="KAG5320135.1"/>
    <property type="molecule type" value="Genomic_DNA"/>
</dbReference>
<name>A0A836FJE1_9HYME</name>
<evidence type="ECO:0000256" key="4">
    <source>
        <dbReference type="ARBA" id="ARBA00022771"/>
    </source>
</evidence>
<keyword evidence="7" id="KW-0238">DNA-binding</keyword>
<dbReference type="PROSITE" id="PS00028">
    <property type="entry name" value="ZINC_FINGER_C2H2_1"/>
    <property type="match status" value="2"/>
</dbReference>
<gene>
    <name evidence="13" type="primary">Znf683</name>
    <name evidence="13" type="ORF">G6Z78_0011716</name>
</gene>
<dbReference type="SUPFAM" id="SSF57667">
    <property type="entry name" value="beta-beta-alpha zinc fingers"/>
    <property type="match status" value="1"/>
</dbReference>
<keyword evidence="8" id="KW-0804">Transcription</keyword>
<keyword evidence="5" id="KW-0862">Zinc</keyword>
<feature type="non-terminal residue" evidence="13">
    <location>
        <position position="898"/>
    </location>
</feature>
<evidence type="ECO:0000256" key="5">
    <source>
        <dbReference type="ARBA" id="ARBA00022833"/>
    </source>
</evidence>
<dbReference type="InterPro" id="IPR013087">
    <property type="entry name" value="Znf_C2H2_type"/>
</dbReference>
<dbReference type="PANTHER" id="PTHR14196">
    <property type="entry name" value="ODD-SKIPPED - RELATED"/>
    <property type="match status" value="1"/>
</dbReference>
<keyword evidence="4 10" id="KW-0863">Zinc-finger</keyword>
<feature type="domain" description="C2H2-type" evidence="12">
    <location>
        <begin position="842"/>
        <end position="869"/>
    </location>
</feature>
<dbReference type="GO" id="GO:0008270">
    <property type="term" value="F:zinc ion binding"/>
    <property type="evidence" value="ECO:0007669"/>
    <property type="project" value="UniProtKB-KW"/>
</dbReference>
<comment type="subcellular location">
    <subcellularLocation>
        <location evidence="1">Nucleus</location>
    </subcellularLocation>
</comment>
<evidence type="ECO:0000256" key="3">
    <source>
        <dbReference type="ARBA" id="ARBA00022737"/>
    </source>
</evidence>
<dbReference type="Proteomes" id="UP000668214">
    <property type="component" value="Unassembled WGS sequence"/>
</dbReference>
<evidence type="ECO:0000256" key="9">
    <source>
        <dbReference type="ARBA" id="ARBA00023242"/>
    </source>
</evidence>
<feature type="region of interest" description="Disordered" evidence="11">
    <location>
        <begin position="447"/>
        <end position="475"/>
    </location>
</feature>
<dbReference type="GO" id="GO:0048619">
    <property type="term" value="P:embryonic hindgut morphogenesis"/>
    <property type="evidence" value="ECO:0007669"/>
    <property type="project" value="TreeGrafter"/>
</dbReference>
<keyword evidence="2" id="KW-0479">Metal-binding</keyword>
<proteinExistence type="predicted"/>
<dbReference type="PROSITE" id="PS50157">
    <property type="entry name" value="ZINC_FINGER_C2H2_2"/>
    <property type="match status" value="2"/>
</dbReference>
<protein>
    <submittedName>
        <fullName evidence="13">ZN683 protein</fullName>
    </submittedName>
</protein>
<feature type="region of interest" description="Disordered" evidence="11">
    <location>
        <begin position="559"/>
        <end position="635"/>
    </location>
</feature>
<evidence type="ECO:0000259" key="12">
    <source>
        <dbReference type="PROSITE" id="PS50157"/>
    </source>
</evidence>
<dbReference type="InterPro" id="IPR050717">
    <property type="entry name" value="C2H2-ZF_Transcription_Reg"/>
</dbReference>
<evidence type="ECO:0000313" key="14">
    <source>
        <dbReference type="Proteomes" id="UP000668214"/>
    </source>
</evidence>
<feature type="compositionally biased region" description="Low complexity" evidence="11">
    <location>
        <begin position="598"/>
        <end position="621"/>
    </location>
</feature>
<evidence type="ECO:0000256" key="8">
    <source>
        <dbReference type="ARBA" id="ARBA00023163"/>
    </source>
</evidence>
<evidence type="ECO:0000256" key="2">
    <source>
        <dbReference type="ARBA" id="ARBA00022723"/>
    </source>
</evidence>
<evidence type="ECO:0000256" key="6">
    <source>
        <dbReference type="ARBA" id="ARBA00023015"/>
    </source>
</evidence>
<feature type="region of interest" description="Disordered" evidence="11">
    <location>
        <begin position="750"/>
        <end position="823"/>
    </location>
</feature>
<dbReference type="GO" id="GO:0000981">
    <property type="term" value="F:DNA-binding transcription factor activity, RNA polymerase II-specific"/>
    <property type="evidence" value="ECO:0007669"/>
    <property type="project" value="TreeGrafter"/>
</dbReference>
<dbReference type="GO" id="GO:0005634">
    <property type="term" value="C:nucleus"/>
    <property type="evidence" value="ECO:0007669"/>
    <property type="project" value="UniProtKB-SubCell"/>
</dbReference>
<evidence type="ECO:0000256" key="7">
    <source>
        <dbReference type="ARBA" id="ARBA00023125"/>
    </source>
</evidence>
<organism evidence="13 14">
    <name type="scientific">Pseudoatta argentina</name>
    <dbReference type="NCBI Taxonomy" id="621737"/>
    <lineage>
        <taxon>Eukaryota</taxon>
        <taxon>Metazoa</taxon>
        <taxon>Ecdysozoa</taxon>
        <taxon>Arthropoda</taxon>
        <taxon>Hexapoda</taxon>
        <taxon>Insecta</taxon>
        <taxon>Pterygota</taxon>
        <taxon>Neoptera</taxon>
        <taxon>Endopterygota</taxon>
        <taxon>Hymenoptera</taxon>
        <taxon>Apocrita</taxon>
        <taxon>Aculeata</taxon>
        <taxon>Formicoidea</taxon>
        <taxon>Formicidae</taxon>
        <taxon>Myrmicinae</taxon>
        <taxon>Pseudoatta</taxon>
    </lineage>
</organism>
<feature type="compositionally biased region" description="Polar residues" evidence="11">
    <location>
        <begin position="460"/>
        <end position="474"/>
    </location>
</feature>
<evidence type="ECO:0000256" key="11">
    <source>
        <dbReference type="SAM" id="MobiDB-lite"/>
    </source>
</evidence>
<evidence type="ECO:0000256" key="1">
    <source>
        <dbReference type="ARBA" id="ARBA00004123"/>
    </source>
</evidence>
<keyword evidence="9" id="KW-0539">Nucleus</keyword>
<dbReference type="GO" id="GO:0000977">
    <property type="term" value="F:RNA polymerase II transcription regulatory region sequence-specific DNA binding"/>
    <property type="evidence" value="ECO:0007669"/>
    <property type="project" value="TreeGrafter"/>
</dbReference>
<keyword evidence="6" id="KW-0805">Transcription regulation</keyword>
<dbReference type="AlphaFoldDB" id="A0A836FJE1"/>
<dbReference type="GO" id="GO:0009880">
    <property type="term" value="P:embryonic pattern specification"/>
    <property type="evidence" value="ECO:0007669"/>
    <property type="project" value="TreeGrafter"/>
</dbReference>
<feature type="compositionally biased region" description="Polar residues" evidence="11">
    <location>
        <begin position="750"/>
        <end position="763"/>
    </location>
</feature>
<dbReference type="InterPro" id="IPR036236">
    <property type="entry name" value="Znf_C2H2_sf"/>
</dbReference>
<keyword evidence="14" id="KW-1185">Reference proteome</keyword>
<feature type="compositionally biased region" description="Polar residues" evidence="11">
    <location>
        <begin position="561"/>
        <end position="597"/>
    </location>
</feature>
<evidence type="ECO:0000313" key="13">
    <source>
        <dbReference type="EMBL" id="KAG5320135.1"/>
    </source>
</evidence>
<evidence type="ECO:0000256" key="10">
    <source>
        <dbReference type="PROSITE-ProRule" id="PRU00042"/>
    </source>
</evidence>
<dbReference type="Pfam" id="PF00096">
    <property type="entry name" value="zf-C2H2"/>
    <property type="match status" value="1"/>
</dbReference>
<dbReference type="PANTHER" id="PTHR14196:SF10">
    <property type="entry name" value="C2H2-TYPE DOMAIN-CONTAINING PROTEIN"/>
    <property type="match status" value="1"/>
</dbReference>
<reference evidence="13" key="1">
    <citation type="submission" date="2020-02" db="EMBL/GenBank/DDBJ databases">
        <title>Relaxed selection underlies rapid genomic changes in the transitions from sociality to social parasitism in ants.</title>
        <authorList>
            <person name="Bi X."/>
        </authorList>
    </citation>
    <scope>NUCLEOTIDE SEQUENCE</scope>
    <source>
        <strain evidence="13">BGI-DK2014c</strain>
        <tissue evidence="13">Whole body</tissue>
    </source>
</reference>
<feature type="domain" description="C2H2-type" evidence="12">
    <location>
        <begin position="870"/>
        <end position="892"/>
    </location>
</feature>
<comment type="caution">
    <text evidence="13">The sequence shown here is derived from an EMBL/GenBank/DDBJ whole genome shotgun (WGS) entry which is preliminary data.</text>
</comment>
<keyword evidence="3" id="KW-0677">Repeat</keyword>
<dbReference type="SMART" id="SM00355">
    <property type="entry name" value="ZnF_C2H2"/>
    <property type="match status" value="2"/>
</dbReference>
<feature type="non-terminal residue" evidence="13">
    <location>
        <position position="1"/>
    </location>
</feature>
<dbReference type="FunFam" id="3.30.160.60:FF:001385">
    <property type="entry name" value="zinc finger protein 774"/>
    <property type="match status" value="1"/>
</dbReference>
<dbReference type="Gene3D" id="3.30.160.60">
    <property type="entry name" value="Classic Zinc Finger"/>
    <property type="match status" value="2"/>
</dbReference>
<accession>A0A836FJE1</accession>